<proteinExistence type="predicted"/>
<keyword evidence="2" id="KW-1185">Reference proteome</keyword>
<reference evidence="2" key="2">
    <citation type="journal article" date="2013" name="PLoS ONE">
        <title>Genome implosion elicits host-confinement in Alcaligenaceae: evidence from the comparative genomics of Tetrathiobacter kashmirensis, a pathogen in the making.</title>
        <authorList>
            <person name="Ghosh W."/>
            <person name="Alam M."/>
            <person name="Roy C."/>
            <person name="Pyne P."/>
            <person name="George A."/>
            <person name="Chakraborty R."/>
            <person name="Majumder S."/>
            <person name="Agarwal A."/>
            <person name="Chakraborty S."/>
            <person name="Majumdar S."/>
            <person name="Gupta S.K."/>
        </authorList>
    </citation>
    <scope>NUCLEOTIDE SEQUENCE [LARGE SCALE GENOMIC DNA]</scope>
    <source>
        <strain evidence="2">WT001</strain>
    </source>
</reference>
<dbReference type="NCBIfam" id="TIGR02683">
    <property type="entry name" value="upstrm_HI1419"/>
    <property type="match status" value="1"/>
</dbReference>
<dbReference type="PIRSF" id="PIRSF028744">
    <property type="entry name" value="Addict_mod_HI1419"/>
    <property type="match status" value="1"/>
</dbReference>
<protein>
    <submittedName>
        <fullName evidence="1">Addiction module killer protein</fullName>
    </submittedName>
</protein>
<dbReference type="HOGENOM" id="CLU_152445_0_2_4"/>
<accession>I3U9P7</accession>
<dbReference type="Proteomes" id="UP000005267">
    <property type="component" value="Chromosome"/>
</dbReference>
<dbReference type="InterPro" id="IPR014056">
    <property type="entry name" value="TypeIITA-like_toxin_pred"/>
</dbReference>
<sequence length="58" mass="6705">MDMLIINQTSQFQKWFKALKDLRAKAKIAMRLRRAENGNWGDCKSVGDGVFEMRITEG</sequence>
<dbReference type="AlphaFoldDB" id="I3U9P7"/>
<evidence type="ECO:0000313" key="2">
    <source>
        <dbReference type="Proteomes" id="UP000005267"/>
    </source>
</evidence>
<organism evidence="1 2">
    <name type="scientific">Advenella kashmirensis (strain DSM 17095 / LMG 22695 / WT001)</name>
    <name type="common">Tetrathiobacter kashmirensis</name>
    <dbReference type="NCBI Taxonomy" id="1036672"/>
    <lineage>
        <taxon>Bacteria</taxon>
        <taxon>Pseudomonadati</taxon>
        <taxon>Pseudomonadota</taxon>
        <taxon>Betaproteobacteria</taxon>
        <taxon>Burkholderiales</taxon>
        <taxon>Alcaligenaceae</taxon>
    </lineage>
</organism>
<dbReference type="EMBL" id="CP003555">
    <property type="protein sequence ID" value="AFK61735.1"/>
    <property type="molecule type" value="Genomic_DNA"/>
</dbReference>
<dbReference type="PANTHER" id="PTHR41791:SF1">
    <property type="entry name" value="SSL7039 PROTEIN"/>
    <property type="match status" value="1"/>
</dbReference>
<gene>
    <name evidence="1" type="ordered locus">TKWG_06460</name>
</gene>
<evidence type="ECO:0000313" key="1">
    <source>
        <dbReference type="EMBL" id="AFK61735.1"/>
    </source>
</evidence>
<reference evidence="1 2" key="1">
    <citation type="journal article" date="2011" name="J. Bacteriol.">
        <title>Whole-genome shotgun sequencing of the sulfur-oxidizing chemoautotroph Tetrathiobacter kashmirensis.</title>
        <authorList>
            <person name="Ghosh W."/>
            <person name="George A."/>
            <person name="Agarwal A."/>
            <person name="Raj P."/>
            <person name="Alam M."/>
            <person name="Pyne P."/>
            <person name="Das Gupta S.K."/>
        </authorList>
    </citation>
    <scope>NUCLEOTIDE SEQUENCE [LARGE SCALE GENOMIC DNA]</scope>
    <source>
        <strain evidence="1 2">WT001</strain>
    </source>
</reference>
<dbReference type="PANTHER" id="PTHR41791">
    <property type="entry name" value="SSL7039 PROTEIN"/>
    <property type="match status" value="1"/>
</dbReference>
<name>I3U9P7_ADVKW</name>
<dbReference type="KEGG" id="aka:TKWG_06460"/>